<evidence type="ECO:0000313" key="2">
    <source>
        <dbReference type="EMBL" id="KAG5178726.1"/>
    </source>
</evidence>
<feature type="region of interest" description="Disordered" evidence="1">
    <location>
        <begin position="1"/>
        <end position="70"/>
    </location>
</feature>
<organism evidence="2 3">
    <name type="scientific">Tribonema minus</name>
    <dbReference type="NCBI Taxonomy" id="303371"/>
    <lineage>
        <taxon>Eukaryota</taxon>
        <taxon>Sar</taxon>
        <taxon>Stramenopiles</taxon>
        <taxon>Ochrophyta</taxon>
        <taxon>PX clade</taxon>
        <taxon>Xanthophyceae</taxon>
        <taxon>Tribonematales</taxon>
        <taxon>Tribonemataceae</taxon>
        <taxon>Tribonema</taxon>
    </lineage>
</organism>
<gene>
    <name evidence="2" type="ORF">JKP88DRAFT_247993</name>
</gene>
<accession>A0A835YNK8</accession>
<dbReference type="AlphaFoldDB" id="A0A835YNK8"/>
<proteinExistence type="predicted"/>
<keyword evidence="3" id="KW-1185">Reference proteome</keyword>
<sequence length="458" mass="48266">MSAVERQSESGVAGGDGSGKRRKLTIDTPRAAAVDGFESGPCDGGSSSSHRPRELGPARAGMLPTRPCDGGNSDNGAFALAQRIRKELSPTPGPAAQRLHAVLANLHKRAGAQKMWPRPGSNCTSLDARGRWSLKKVQIGLGDSAMCHLCMAAMLKIFGHPRQGNLLGKDVKPSDIALLTADVTAAAGANTSHTCALSGSRVWVLELCAKRVLDDQAQAEYCGSREYMQQCFDAYETFARTAECRRMRDSVLHHHLHAATAAATLTREQQFASQHCFVTVTAARDAAAALRLNSSSSAGDACGAPDTHLLEAEPGLGELVASVRDSAKKFKNAAGQLVDGGIVRGEVMQKPTEGRITGNFFLRINNQQFARAFLVPEVPMLMQDVLGHLQGALRFAASMVDPADDVLVLLGLYASTADLVPAVSYAGAAAGVATRAGYHLRGCSSDLLALLDLLQGAG</sequence>
<name>A0A835YNK8_9STRA</name>
<evidence type="ECO:0000256" key="1">
    <source>
        <dbReference type="SAM" id="MobiDB-lite"/>
    </source>
</evidence>
<comment type="caution">
    <text evidence="2">The sequence shown here is derived from an EMBL/GenBank/DDBJ whole genome shotgun (WGS) entry which is preliminary data.</text>
</comment>
<evidence type="ECO:0000313" key="3">
    <source>
        <dbReference type="Proteomes" id="UP000664859"/>
    </source>
</evidence>
<reference evidence="2" key="1">
    <citation type="submission" date="2021-02" db="EMBL/GenBank/DDBJ databases">
        <title>First Annotated Genome of the Yellow-green Alga Tribonema minus.</title>
        <authorList>
            <person name="Mahan K.M."/>
        </authorList>
    </citation>
    <scope>NUCLEOTIDE SEQUENCE</scope>
    <source>
        <strain evidence="2">UTEX B ZZ1240</strain>
    </source>
</reference>
<protein>
    <submittedName>
        <fullName evidence="2">Uncharacterized protein</fullName>
    </submittedName>
</protein>
<dbReference type="EMBL" id="JAFCMP010000513">
    <property type="protein sequence ID" value="KAG5178726.1"/>
    <property type="molecule type" value="Genomic_DNA"/>
</dbReference>
<dbReference type="Proteomes" id="UP000664859">
    <property type="component" value="Unassembled WGS sequence"/>
</dbReference>